<evidence type="ECO:0000256" key="2">
    <source>
        <dbReference type="ARBA" id="ARBA00022723"/>
    </source>
</evidence>
<gene>
    <name evidence="6" type="ORF">KGQ19_15745</name>
</gene>
<proteinExistence type="inferred from homology"/>
<protein>
    <recommendedName>
        <fullName evidence="5">Dioxygenase</fullName>
        <ecNumber evidence="5">1.13.11.-</ecNumber>
    </recommendedName>
</protein>
<dbReference type="PANTHER" id="PTHR10543">
    <property type="entry name" value="BETA-CAROTENE DIOXYGENASE"/>
    <property type="match status" value="1"/>
</dbReference>
<dbReference type="EC" id="1.13.11.-" evidence="5"/>
<keyword evidence="5" id="KW-0223">Dioxygenase</keyword>
<evidence type="ECO:0000256" key="4">
    <source>
        <dbReference type="ARBA" id="ARBA00023004"/>
    </source>
</evidence>
<keyword evidence="7" id="KW-1185">Reference proteome</keyword>
<comment type="caution">
    <text evidence="6">The sequence shown here is derived from an EMBL/GenBank/DDBJ whole genome shotgun (WGS) entry which is preliminary data.</text>
</comment>
<dbReference type="PANTHER" id="PTHR10543:SF89">
    <property type="entry name" value="CAROTENOID 9,10(9',10')-CLEAVAGE DIOXYGENASE 1"/>
    <property type="match status" value="1"/>
</dbReference>
<evidence type="ECO:0000256" key="1">
    <source>
        <dbReference type="ARBA" id="ARBA00006787"/>
    </source>
</evidence>
<comment type="cofactor">
    <cofactor evidence="5">
        <name>Fe(2+)</name>
        <dbReference type="ChEBI" id="CHEBI:29033"/>
    </cofactor>
    <text evidence="5">Binds 1 Fe(2+) ion per subunit.</text>
</comment>
<reference evidence="6 7" key="1">
    <citation type="submission" date="2020-02" db="EMBL/GenBank/DDBJ databases">
        <title>Acidophilic actinobacteria isolated from forest soil.</title>
        <authorList>
            <person name="Golinska P."/>
        </authorList>
    </citation>
    <scope>NUCLEOTIDE SEQUENCE [LARGE SCALE GENOMIC DNA]</scope>
    <source>
        <strain evidence="6 7">NL8</strain>
    </source>
</reference>
<keyword evidence="2 5" id="KW-0479">Metal-binding</keyword>
<accession>A0ABS5KQK2</accession>
<dbReference type="Pfam" id="PF03055">
    <property type="entry name" value="RPE65"/>
    <property type="match status" value="1"/>
</dbReference>
<keyword evidence="4 5" id="KW-0408">Iron</keyword>
<keyword evidence="3 5" id="KW-0560">Oxidoreductase</keyword>
<dbReference type="InterPro" id="IPR004294">
    <property type="entry name" value="Carotenoid_Oase"/>
</dbReference>
<dbReference type="EMBL" id="JAAFYZ010000046">
    <property type="protein sequence ID" value="MBS2548318.1"/>
    <property type="molecule type" value="Genomic_DNA"/>
</dbReference>
<dbReference type="RefSeq" id="WP_230418718.1">
    <property type="nucleotide sequence ID" value="NZ_JAAFYZ010000046.1"/>
</dbReference>
<evidence type="ECO:0000313" key="6">
    <source>
        <dbReference type="EMBL" id="MBS2548318.1"/>
    </source>
</evidence>
<evidence type="ECO:0000313" key="7">
    <source>
        <dbReference type="Proteomes" id="UP000730482"/>
    </source>
</evidence>
<sequence length="455" mass="50272">MSTVTCQLWNERDVDTPPLYLQGHVAPVAREIEGRDLAVRGALPPELDGRYFRNGPNPRPGEDPGHWFTGPGMLHGIRLEGGRARWYRNRWIRTAAFDGAPRYKPDGSPDPAVSPANTSVIRHGGRILALVETGLPYEVSPELDTLGPFDFGGRLTTAMTAHPKQDPATGDLHFFGYGAVPPYLTYHRATADGRLVESREVRVPGPTMMHDFAITEHHVIWLDLPVVFDPHLLGRTIPYRWDDAYRARLGVMEQRGDAPVRWYEVEPGYVFHIGNAREDPDGRIKLDAVRYNRDAFARTWGSIGGVGDSSGPRISPNDRPTLYCWILDPATGRAVEQPLDDRAIEFPTLNDAHVGRSSRYRYAVRDDGVVKYDLTLGSASRYDAGEGQAPGEAVFVPAADDRAEDAGWLLTIVSDRAGRGSELQVLDAADLRLTAAVPLPQRVPAGFHGAWLPQP</sequence>
<comment type="similarity">
    <text evidence="1 5">Belongs to the carotenoid oxygenase family.</text>
</comment>
<evidence type="ECO:0000256" key="3">
    <source>
        <dbReference type="ARBA" id="ARBA00023002"/>
    </source>
</evidence>
<evidence type="ECO:0000256" key="5">
    <source>
        <dbReference type="RuleBase" id="RU364048"/>
    </source>
</evidence>
<name>A0ABS5KQK2_9ACTN</name>
<organism evidence="6 7">
    <name type="scientific">Catenulispora pinistramenti</name>
    <dbReference type="NCBI Taxonomy" id="2705254"/>
    <lineage>
        <taxon>Bacteria</taxon>
        <taxon>Bacillati</taxon>
        <taxon>Actinomycetota</taxon>
        <taxon>Actinomycetes</taxon>
        <taxon>Catenulisporales</taxon>
        <taxon>Catenulisporaceae</taxon>
        <taxon>Catenulispora</taxon>
    </lineage>
</organism>
<dbReference type="Proteomes" id="UP000730482">
    <property type="component" value="Unassembled WGS sequence"/>
</dbReference>